<dbReference type="GO" id="GO:0005737">
    <property type="term" value="C:cytoplasm"/>
    <property type="evidence" value="ECO:0007669"/>
    <property type="project" value="TreeGrafter"/>
</dbReference>
<dbReference type="SUPFAM" id="SSF55424">
    <property type="entry name" value="FAD/NAD-linked reductases, dimerisation (C-terminal) domain"/>
    <property type="match status" value="1"/>
</dbReference>
<evidence type="ECO:0000256" key="4">
    <source>
        <dbReference type="ARBA" id="ARBA00022714"/>
    </source>
</evidence>
<dbReference type="PRINTS" id="PR00368">
    <property type="entry name" value="FADPNR"/>
</dbReference>
<keyword evidence="7" id="KW-0560">Oxidoreductase</keyword>
<evidence type="ECO:0000256" key="1">
    <source>
        <dbReference type="ARBA" id="ARBA00001974"/>
    </source>
</evidence>
<dbReference type="InterPro" id="IPR050446">
    <property type="entry name" value="FAD-oxidoreductase/Apoptosis"/>
</dbReference>
<feature type="domain" description="Rieske" evidence="10">
    <location>
        <begin position="37"/>
        <end position="134"/>
    </location>
</feature>
<dbReference type="PROSITE" id="PS51296">
    <property type="entry name" value="RIESKE"/>
    <property type="match status" value="1"/>
</dbReference>
<keyword evidence="3" id="KW-0285">Flavoprotein</keyword>
<evidence type="ECO:0000313" key="12">
    <source>
        <dbReference type="Proteomes" id="UP001152759"/>
    </source>
</evidence>
<evidence type="ECO:0000256" key="6">
    <source>
        <dbReference type="ARBA" id="ARBA00022827"/>
    </source>
</evidence>
<dbReference type="InterPro" id="IPR036922">
    <property type="entry name" value="Rieske_2Fe-2S_sf"/>
</dbReference>
<dbReference type="FunFam" id="2.102.10.10:FF:000003">
    <property type="entry name" value="apoptosis-inducing factor 3 isoform X2"/>
    <property type="match status" value="1"/>
</dbReference>
<dbReference type="Gene3D" id="3.30.390.30">
    <property type="match status" value="1"/>
</dbReference>
<gene>
    <name evidence="11" type="ORF">BEMITA_LOCUS3909</name>
</gene>
<dbReference type="CDD" id="cd03478">
    <property type="entry name" value="Rieske_AIFL_N"/>
    <property type="match status" value="1"/>
</dbReference>
<dbReference type="Pfam" id="PF00355">
    <property type="entry name" value="Rieske"/>
    <property type="match status" value="1"/>
</dbReference>
<dbReference type="Proteomes" id="UP001152759">
    <property type="component" value="Chromosome 2"/>
</dbReference>
<evidence type="ECO:0000256" key="5">
    <source>
        <dbReference type="ARBA" id="ARBA00022723"/>
    </source>
</evidence>
<dbReference type="GO" id="GO:0046872">
    <property type="term" value="F:metal ion binding"/>
    <property type="evidence" value="ECO:0007669"/>
    <property type="project" value="UniProtKB-KW"/>
</dbReference>
<dbReference type="Gene3D" id="2.102.10.10">
    <property type="entry name" value="Rieske [2Fe-2S] iron-sulphur domain"/>
    <property type="match status" value="1"/>
</dbReference>
<keyword evidence="5" id="KW-0479">Metal-binding</keyword>
<comment type="cofactor">
    <cofactor evidence="1">
        <name>FAD</name>
        <dbReference type="ChEBI" id="CHEBI:57692"/>
    </cofactor>
</comment>
<dbReference type="AlphaFoldDB" id="A0A9P0A1Y5"/>
<proteinExistence type="inferred from homology"/>
<dbReference type="GO" id="GO:0016651">
    <property type="term" value="F:oxidoreductase activity, acting on NAD(P)H"/>
    <property type="evidence" value="ECO:0007669"/>
    <property type="project" value="TreeGrafter"/>
</dbReference>
<keyword evidence="9" id="KW-0411">Iron-sulfur</keyword>
<evidence type="ECO:0000256" key="2">
    <source>
        <dbReference type="ARBA" id="ARBA00006442"/>
    </source>
</evidence>
<evidence type="ECO:0000256" key="3">
    <source>
        <dbReference type="ARBA" id="ARBA00022630"/>
    </source>
</evidence>
<organism evidence="11 12">
    <name type="scientific">Bemisia tabaci</name>
    <name type="common">Sweetpotato whitefly</name>
    <name type="synonym">Aleurodes tabaci</name>
    <dbReference type="NCBI Taxonomy" id="7038"/>
    <lineage>
        <taxon>Eukaryota</taxon>
        <taxon>Metazoa</taxon>
        <taxon>Ecdysozoa</taxon>
        <taxon>Arthropoda</taxon>
        <taxon>Hexapoda</taxon>
        <taxon>Insecta</taxon>
        <taxon>Pterygota</taxon>
        <taxon>Neoptera</taxon>
        <taxon>Paraneoptera</taxon>
        <taxon>Hemiptera</taxon>
        <taxon>Sternorrhyncha</taxon>
        <taxon>Aleyrodoidea</taxon>
        <taxon>Aleyrodidae</taxon>
        <taxon>Aleyrodinae</taxon>
        <taxon>Bemisia</taxon>
    </lineage>
</organism>
<keyword evidence="12" id="KW-1185">Reference proteome</keyword>
<dbReference type="InterPro" id="IPR023753">
    <property type="entry name" value="FAD/NAD-binding_dom"/>
</dbReference>
<dbReference type="PANTHER" id="PTHR43557">
    <property type="entry name" value="APOPTOSIS-INDUCING FACTOR 1"/>
    <property type="match status" value="1"/>
</dbReference>
<reference evidence="11" key="1">
    <citation type="submission" date="2021-12" db="EMBL/GenBank/DDBJ databases">
        <authorList>
            <person name="King R."/>
        </authorList>
    </citation>
    <scope>NUCLEOTIDE SEQUENCE</scope>
</reference>
<evidence type="ECO:0000256" key="9">
    <source>
        <dbReference type="ARBA" id="ARBA00023014"/>
    </source>
</evidence>
<sequence length="562" mass="60634">MKAIFKFRQCLSARVLPLFCKSSSTMSSVPENDEVEGVVCKASELADNSMKEFPLGEDGGKVLVVKQHGEIFAVGSKCTHYGAPLANGALGEGRVRCPWHGACFNIKSGDIEDFPGLDSLPCYKVEVTSDGDVKVKGKKSDLTVSKRAKQLTCRDPVNSQAIVIIGGGAAGASCVETIRQEGFTGRVVLISKEPHLPYDRPKLSKMLDVDVKKIYLRSEDFYLNNGIEILKGVEATNIDTKGKVVTLSNGESVKYSSVFIASGSRPRTMKVPGSDLNNIFTIRVPEDAKAIFSQLTPKSNVVVVGSSFIGMEAAAFCVGKVNSVVVLGRSSDPFKETLGENVGSRIRHLFENTKGVIMEMNVQVTEFGGKDGKVSSVKLNDGRTLDADVVIVGIGAIFNSEFLSQSEVETTGNGAVQTNEYLQTNVENVYAGGDIAHAPVFAIGNKKAAIGHWQIAHYHGHVAAKNMVGKKTSLRTVPFFWTMLFGMSVRYAGYGGGFDKVEVVHEDILKFVAYYLQKDEVVAIATLGKDPIAAKFAELLYEGKKLTTSDIKDNAWVTAAKA</sequence>
<protein>
    <recommendedName>
        <fullName evidence="10">Rieske domain-containing protein</fullName>
    </recommendedName>
</protein>
<comment type="similarity">
    <text evidence="2">Belongs to the FAD-dependent oxidoreductase family.</text>
</comment>
<dbReference type="PRINTS" id="PR00411">
    <property type="entry name" value="PNDRDTASEI"/>
</dbReference>
<dbReference type="Pfam" id="PF07992">
    <property type="entry name" value="Pyr_redox_2"/>
    <property type="match status" value="1"/>
</dbReference>
<name>A0A9P0A1Y5_BEMTA</name>
<dbReference type="SUPFAM" id="SSF50022">
    <property type="entry name" value="ISP domain"/>
    <property type="match status" value="1"/>
</dbReference>
<dbReference type="InterPro" id="IPR016156">
    <property type="entry name" value="FAD/NAD-linked_Rdtase_dimer_sf"/>
</dbReference>
<dbReference type="GO" id="GO:0051537">
    <property type="term" value="F:2 iron, 2 sulfur cluster binding"/>
    <property type="evidence" value="ECO:0007669"/>
    <property type="project" value="UniProtKB-KW"/>
</dbReference>
<accession>A0A9P0A1Y5</accession>
<dbReference type="EMBL" id="OU963863">
    <property type="protein sequence ID" value="CAH0384600.1"/>
    <property type="molecule type" value="Genomic_DNA"/>
</dbReference>
<keyword evidence="8" id="KW-0408">Iron</keyword>
<evidence type="ECO:0000313" key="11">
    <source>
        <dbReference type="EMBL" id="CAH0384600.1"/>
    </source>
</evidence>
<dbReference type="SUPFAM" id="SSF51905">
    <property type="entry name" value="FAD/NAD(P)-binding domain"/>
    <property type="match status" value="1"/>
</dbReference>
<keyword evidence="6" id="KW-0274">FAD</keyword>
<evidence type="ECO:0000256" key="7">
    <source>
        <dbReference type="ARBA" id="ARBA00023002"/>
    </source>
</evidence>
<dbReference type="PANTHER" id="PTHR43557:SF2">
    <property type="entry name" value="RIESKE DOMAIN-CONTAINING PROTEIN-RELATED"/>
    <property type="match status" value="1"/>
</dbReference>
<dbReference type="InterPro" id="IPR036188">
    <property type="entry name" value="FAD/NAD-bd_sf"/>
</dbReference>
<evidence type="ECO:0000259" key="10">
    <source>
        <dbReference type="PROSITE" id="PS51296"/>
    </source>
</evidence>
<keyword evidence="4" id="KW-0001">2Fe-2S</keyword>
<evidence type="ECO:0000256" key="8">
    <source>
        <dbReference type="ARBA" id="ARBA00023004"/>
    </source>
</evidence>
<dbReference type="InterPro" id="IPR017941">
    <property type="entry name" value="Rieske_2Fe-2S"/>
</dbReference>
<dbReference type="Gene3D" id="3.50.50.60">
    <property type="entry name" value="FAD/NAD(P)-binding domain"/>
    <property type="match status" value="2"/>
</dbReference>